<name>A0A9Q3Q2X5_9BASI</name>
<dbReference type="InterPro" id="IPR004242">
    <property type="entry name" value="Transposase_21"/>
</dbReference>
<comment type="caution">
    <text evidence="2">The sequence shown here is derived from an EMBL/GenBank/DDBJ whole genome shotgun (WGS) entry which is preliminary data.</text>
</comment>
<organism evidence="2 3">
    <name type="scientific">Austropuccinia psidii MF-1</name>
    <dbReference type="NCBI Taxonomy" id="1389203"/>
    <lineage>
        <taxon>Eukaryota</taxon>
        <taxon>Fungi</taxon>
        <taxon>Dikarya</taxon>
        <taxon>Basidiomycota</taxon>
        <taxon>Pucciniomycotina</taxon>
        <taxon>Pucciniomycetes</taxon>
        <taxon>Pucciniales</taxon>
        <taxon>Sphaerophragmiaceae</taxon>
        <taxon>Austropuccinia</taxon>
    </lineage>
</organism>
<sequence length="397" mass="44524">MFSPALGLNSTAQKPYSSSQTLPPQDLGMIISAILSLRYDIPCRASRILNPSLSLLIKSSISSSGGPPTPAFHIPQDLSTIFEHLQLEPMIPNYICCPQSFSLNGLTESVTTDQPHCQRHNDPNDHDPPCTQSLGKFIYSFEPRTQNTTNIKQKFIPTTHFLYQPFKNWLAVFLQRAGIMEILHQHQQSQMPKGSPKCDIWNGLVWKCFTGTRNINDPPFMFIPGALAFSIYVDWFNAHGKSTRLASIGPIMLICLNLPPSERLKPENVYVAGIIPGPKEPASLQLNYLLMPLINELKELWQGYHFSPTSTGPSGSFIRVAILTAIADVVAMRKLTGFISHSGNHFCNFCTIHKAQIEEIGPQFHYTRSYQNHKSTIAKWLRATPQQRQAIFSEYGV</sequence>
<protein>
    <submittedName>
        <fullName evidence="2">Uncharacterized protein</fullName>
    </submittedName>
</protein>
<gene>
    <name evidence="2" type="ORF">O181_123041</name>
</gene>
<dbReference type="EMBL" id="AVOT02114884">
    <property type="protein sequence ID" value="MBW0583326.1"/>
    <property type="molecule type" value="Genomic_DNA"/>
</dbReference>
<dbReference type="Pfam" id="PF02992">
    <property type="entry name" value="Transposase_21"/>
    <property type="match status" value="1"/>
</dbReference>
<keyword evidence="3" id="KW-1185">Reference proteome</keyword>
<dbReference type="AlphaFoldDB" id="A0A9Q3Q2X5"/>
<accession>A0A9Q3Q2X5</accession>
<evidence type="ECO:0000313" key="3">
    <source>
        <dbReference type="Proteomes" id="UP000765509"/>
    </source>
</evidence>
<feature type="region of interest" description="Disordered" evidence="1">
    <location>
        <begin position="1"/>
        <end position="21"/>
    </location>
</feature>
<evidence type="ECO:0000313" key="2">
    <source>
        <dbReference type="EMBL" id="MBW0583326.1"/>
    </source>
</evidence>
<feature type="compositionally biased region" description="Polar residues" evidence="1">
    <location>
        <begin position="8"/>
        <end position="21"/>
    </location>
</feature>
<proteinExistence type="predicted"/>
<dbReference type="Proteomes" id="UP000765509">
    <property type="component" value="Unassembled WGS sequence"/>
</dbReference>
<evidence type="ECO:0000256" key="1">
    <source>
        <dbReference type="SAM" id="MobiDB-lite"/>
    </source>
</evidence>
<reference evidence="2" key="1">
    <citation type="submission" date="2021-03" db="EMBL/GenBank/DDBJ databases">
        <title>Draft genome sequence of rust myrtle Austropuccinia psidii MF-1, a brazilian biotype.</title>
        <authorList>
            <person name="Quecine M.C."/>
            <person name="Pachon D.M.R."/>
            <person name="Bonatelli M.L."/>
            <person name="Correr F.H."/>
            <person name="Franceschini L.M."/>
            <person name="Leite T.F."/>
            <person name="Margarido G.R.A."/>
            <person name="Almeida C.A."/>
            <person name="Ferrarezi J.A."/>
            <person name="Labate C.A."/>
        </authorList>
    </citation>
    <scope>NUCLEOTIDE SEQUENCE</scope>
    <source>
        <strain evidence="2">MF-1</strain>
    </source>
</reference>
<dbReference type="OrthoDB" id="8883994at2759"/>